<accession>A0A1F2PRV6</accession>
<organism evidence="3 4">
    <name type="scientific">Rhodococcus erythropolis</name>
    <name type="common">Arthrobacter picolinophilus</name>
    <dbReference type="NCBI Taxonomy" id="1833"/>
    <lineage>
        <taxon>Bacteria</taxon>
        <taxon>Bacillati</taxon>
        <taxon>Actinomycetota</taxon>
        <taxon>Actinomycetes</taxon>
        <taxon>Mycobacteriales</taxon>
        <taxon>Nocardiaceae</taxon>
        <taxon>Rhodococcus</taxon>
        <taxon>Rhodococcus erythropolis group</taxon>
    </lineage>
</organism>
<dbReference type="AlphaFoldDB" id="A0A1F2PRV6"/>
<dbReference type="PIRSF" id="PIRSF016184">
    <property type="entry name" value="PhzC_PhzF"/>
    <property type="match status" value="1"/>
</dbReference>
<dbReference type="Proteomes" id="UP000627573">
    <property type="component" value="Unassembled WGS sequence"/>
</dbReference>
<dbReference type="EMBL" id="JAECSB010000026">
    <property type="protein sequence ID" value="MBH5142080.1"/>
    <property type="molecule type" value="Genomic_DNA"/>
</dbReference>
<proteinExistence type="inferred from homology"/>
<evidence type="ECO:0000256" key="1">
    <source>
        <dbReference type="ARBA" id="ARBA00008270"/>
    </source>
</evidence>
<evidence type="ECO:0000256" key="2">
    <source>
        <dbReference type="ARBA" id="ARBA00023235"/>
    </source>
</evidence>
<keyword evidence="4" id="KW-1185">Reference proteome</keyword>
<keyword evidence="2" id="KW-0413">Isomerase</keyword>
<comment type="caution">
    <text evidence="3">The sequence shown here is derived from an EMBL/GenBank/DDBJ whole genome shotgun (WGS) entry which is preliminary data.</text>
</comment>
<dbReference type="PANTHER" id="PTHR13774">
    <property type="entry name" value="PHENAZINE BIOSYNTHESIS PROTEIN"/>
    <property type="match status" value="1"/>
</dbReference>
<reference evidence="3 4" key="1">
    <citation type="submission" date="2020-12" db="EMBL/GenBank/DDBJ databases">
        <title>Draft genome sequence of furan degrading bacterial strain FUR100.</title>
        <authorList>
            <person name="Woiski C."/>
        </authorList>
    </citation>
    <scope>NUCLEOTIDE SEQUENCE [LARGE SCALE GENOMIC DNA]</scope>
    <source>
        <strain evidence="3 4">FUR100</strain>
    </source>
</reference>
<dbReference type="Pfam" id="PF02567">
    <property type="entry name" value="PhzC-PhzF"/>
    <property type="match status" value="1"/>
</dbReference>
<evidence type="ECO:0000313" key="4">
    <source>
        <dbReference type="Proteomes" id="UP000627573"/>
    </source>
</evidence>
<dbReference type="InterPro" id="IPR003719">
    <property type="entry name" value="Phenazine_PhzF-like"/>
</dbReference>
<dbReference type="SUPFAM" id="SSF54506">
    <property type="entry name" value="Diaminopimelate epimerase-like"/>
    <property type="match status" value="1"/>
</dbReference>
<comment type="similarity">
    <text evidence="1">Belongs to the PhzF family.</text>
</comment>
<name>A0A1F2PRV6_RHOER</name>
<protein>
    <submittedName>
        <fullName evidence="3">PhzF family phenazine biosynthesis protein</fullName>
    </submittedName>
</protein>
<dbReference type="GO" id="GO:0005737">
    <property type="term" value="C:cytoplasm"/>
    <property type="evidence" value="ECO:0007669"/>
    <property type="project" value="TreeGrafter"/>
</dbReference>
<dbReference type="Gene3D" id="3.10.310.10">
    <property type="entry name" value="Diaminopimelate Epimerase, Chain A, domain 1"/>
    <property type="match status" value="2"/>
</dbReference>
<gene>
    <name evidence="3" type="ORF">I3517_05570</name>
</gene>
<dbReference type="PANTHER" id="PTHR13774:SF39">
    <property type="entry name" value="BIOSYNTHESIS PROTEIN, PUTATIVE-RELATED"/>
    <property type="match status" value="1"/>
</dbReference>
<evidence type="ECO:0000313" key="3">
    <source>
        <dbReference type="EMBL" id="MBH5142080.1"/>
    </source>
</evidence>
<dbReference type="NCBIfam" id="TIGR00654">
    <property type="entry name" value="PhzF_family"/>
    <property type="match status" value="1"/>
</dbReference>
<dbReference type="GO" id="GO:0016853">
    <property type="term" value="F:isomerase activity"/>
    <property type="evidence" value="ECO:0007669"/>
    <property type="project" value="UniProtKB-KW"/>
</dbReference>
<sequence length="292" mass="30719">MVDMATSHDILRLTAFSSDPAGGNPAGVLLDARGLDDPELQSVAAEVGYAETAFLIEPELGGNPRHSRIRYFSPIAEVPFCGHATIATAIALTERDGDGTFTFETPIGPVSIDTATDEDGRSTATFISVEPSVSPIDHAVLTALLGLIGVDSSALDARYPAMLSYAGNTHPIVVLRDQSTFDEFTFDPVAMRTLMDAQGWAGTVTILHPLDDNTFEARNLFPVGNIVEDPATGSAAASTGGYLRKLEPAATPRRITIHQGRHVGRPSVLEVDIPVDGGISVTGTAVPVVDGQ</sequence>